<comment type="caution">
    <text evidence="1">The sequence shown here is derived from an EMBL/GenBank/DDBJ whole genome shotgun (WGS) entry which is preliminary data.</text>
</comment>
<evidence type="ECO:0000313" key="2">
    <source>
        <dbReference type="Proteomes" id="UP001054945"/>
    </source>
</evidence>
<protein>
    <submittedName>
        <fullName evidence="1">Uncharacterized protein</fullName>
    </submittedName>
</protein>
<proteinExistence type="predicted"/>
<accession>A0AAV4SU43</accession>
<keyword evidence="2" id="KW-1185">Reference proteome</keyword>
<dbReference type="Proteomes" id="UP001054945">
    <property type="component" value="Unassembled WGS sequence"/>
</dbReference>
<dbReference type="AlphaFoldDB" id="A0AAV4SU43"/>
<dbReference type="EMBL" id="BPLR01009990">
    <property type="protein sequence ID" value="GIY35990.1"/>
    <property type="molecule type" value="Genomic_DNA"/>
</dbReference>
<sequence>MDLPTPQLIDSTSWCRSSSDAASATSSEIWEISVPEECSFVWSIILARAAYLTADWKRISKNLLRKDEENEEFCLKINEIVSFNPFKNRHTLFLDESITQLIRKIDEKLNIHVKNVMQKDETFTEDSHLKEAASAQLLCSIKVLRTDFQNNKTITNHLLDRQSSDATILIFEKYTNSPNEARFSFGMDLRRANSLRKMSLESILREAKLYVKDIDGIIKQVTKQERFFNGNFLLTLIESQPIELIEGLYKSPYIVWKLADAGFNTNPFYTQGGNSAFFYCLGLESSRLLYVLYNYAINNYHRSGKSMRNSNSDVLKALKNVDDKLNGHCKIIEKRQCSDHERKALFEIFHFNKLQKNVIEEISTMTDNDLKSNFKMAKIECVLKNYVEHFYIGKENRKKISELLEEYLRFNKYHENVDNFTGLCYAKFSKCGDCYRCKSKSSSCELMIIPFIYRSKFLSKSKKLLNILKSNTDKVPNNPNQIMRIINKALESYPEIKDDFAIKRLERYLMVAAKEPNGIKKVLATKRAIQVLGETLIVSTGKDLFGKTLLRCNLPAHLVKILCDLRNKCFSHYDSQLWLGIEDDAFLNLQSDFENILKIIRDINAIQAFRIHKFLIENCNFRYHKKSVPYINSKKRKNWKFPTLRIRDIVQKEKQKIAKGQSYFFKFVKIKIPLILNNVMGTLSNSINLHKTVKSFNEEASCLKNLYEYLKKNVEEINLILLDSFFDFLEANINEELNDSIKDQINNHLSYIKKGINELFENVAVDNSYKFNYLNFEQLYDKIENHNFFCQDEIDIIKEKCLMLSNSEGEMKLVPIINNVTNMKNFTKLCEPKIRKLLLNIDFPDANLNTKIRCFLSRRINFLINRIEKLKEILIDKNRDIKDLYSSNCNEGEKKHAIFLMCETYKKNHALRFSAEMLLFDCFSILENRKDLKDLKEKLSGLFSGINLRNVLSHGDVLLDNMCLYLDKDDLPSNLIEKMLQLIDDLPALEALSDLWWETKPNNCKEFKNELSKIEGTPSFKKIKDCKRWQKYMTLLPLR</sequence>
<organism evidence="1 2">
    <name type="scientific">Caerostris extrusa</name>
    <name type="common">Bark spider</name>
    <name type="synonym">Caerostris bankana</name>
    <dbReference type="NCBI Taxonomy" id="172846"/>
    <lineage>
        <taxon>Eukaryota</taxon>
        <taxon>Metazoa</taxon>
        <taxon>Ecdysozoa</taxon>
        <taxon>Arthropoda</taxon>
        <taxon>Chelicerata</taxon>
        <taxon>Arachnida</taxon>
        <taxon>Araneae</taxon>
        <taxon>Araneomorphae</taxon>
        <taxon>Entelegynae</taxon>
        <taxon>Araneoidea</taxon>
        <taxon>Araneidae</taxon>
        <taxon>Caerostris</taxon>
    </lineage>
</organism>
<reference evidence="1 2" key="1">
    <citation type="submission" date="2021-06" db="EMBL/GenBank/DDBJ databases">
        <title>Caerostris extrusa draft genome.</title>
        <authorList>
            <person name="Kono N."/>
            <person name="Arakawa K."/>
        </authorList>
    </citation>
    <scope>NUCLEOTIDE SEQUENCE [LARGE SCALE GENOMIC DNA]</scope>
</reference>
<evidence type="ECO:0000313" key="1">
    <source>
        <dbReference type="EMBL" id="GIY35990.1"/>
    </source>
</evidence>
<name>A0AAV4SU43_CAEEX</name>
<gene>
    <name evidence="1" type="ORF">CEXT_753621</name>
</gene>